<accession>A0A430HQT9</accession>
<dbReference type="PANTHER" id="PTHR36436">
    <property type="entry name" value="SLL5081 PROTEIN"/>
    <property type="match status" value="1"/>
</dbReference>
<keyword evidence="1" id="KW-0732">Signal</keyword>
<dbReference type="InterPro" id="IPR015315">
    <property type="entry name" value="DUF1963"/>
</dbReference>
<dbReference type="AlphaFoldDB" id="A0A430HQT9"/>
<dbReference type="EMBL" id="RXLQ01000003">
    <property type="protein sequence ID" value="RSZ59863.1"/>
    <property type="molecule type" value="Genomic_DNA"/>
</dbReference>
<evidence type="ECO:0000256" key="1">
    <source>
        <dbReference type="SAM" id="SignalP"/>
    </source>
</evidence>
<protein>
    <submittedName>
        <fullName evidence="2">DUF1963 domain-containing protein</fullName>
    </submittedName>
</protein>
<name>A0A430HQT9_9BURK</name>
<feature type="chain" id="PRO_5019084916" evidence="1">
    <location>
        <begin position="33"/>
        <end position="327"/>
    </location>
</feature>
<organism evidence="2 3">
    <name type="scientific">Massilia atriviolacea</name>
    <dbReference type="NCBI Taxonomy" id="2495579"/>
    <lineage>
        <taxon>Bacteria</taxon>
        <taxon>Pseudomonadati</taxon>
        <taxon>Pseudomonadota</taxon>
        <taxon>Betaproteobacteria</taxon>
        <taxon>Burkholderiales</taxon>
        <taxon>Oxalobacteraceae</taxon>
        <taxon>Telluria group</taxon>
        <taxon>Massilia</taxon>
    </lineage>
</organism>
<dbReference type="OrthoDB" id="4929513at2"/>
<keyword evidence="3" id="KW-1185">Reference proteome</keyword>
<dbReference type="Proteomes" id="UP000278085">
    <property type="component" value="Unassembled WGS sequence"/>
</dbReference>
<evidence type="ECO:0000313" key="2">
    <source>
        <dbReference type="EMBL" id="RSZ59863.1"/>
    </source>
</evidence>
<dbReference type="Pfam" id="PF09234">
    <property type="entry name" value="DUF1963"/>
    <property type="match status" value="1"/>
</dbReference>
<dbReference type="Gene3D" id="2.30.320.10">
    <property type="entry name" value="YwqG-like"/>
    <property type="match status" value="1"/>
</dbReference>
<dbReference type="RefSeq" id="WP_126073225.1">
    <property type="nucleotide sequence ID" value="NZ_CP051166.1"/>
</dbReference>
<dbReference type="InterPro" id="IPR035948">
    <property type="entry name" value="YwqG-like_sf"/>
</dbReference>
<dbReference type="PANTHER" id="PTHR36436:SF6">
    <property type="entry name" value="SLL5081 PROTEIN"/>
    <property type="match status" value="1"/>
</dbReference>
<feature type="signal peptide" evidence="1">
    <location>
        <begin position="1"/>
        <end position="32"/>
    </location>
</feature>
<reference evidence="2 3" key="1">
    <citation type="submission" date="2018-12" db="EMBL/GenBank/DDBJ databases">
        <authorList>
            <person name="Yang E."/>
        </authorList>
    </citation>
    <scope>NUCLEOTIDE SEQUENCE [LARGE SCALE GENOMIC DNA]</scope>
    <source>
        <strain evidence="2 3">SOD</strain>
    </source>
</reference>
<evidence type="ECO:0000313" key="3">
    <source>
        <dbReference type="Proteomes" id="UP000278085"/>
    </source>
</evidence>
<comment type="caution">
    <text evidence="2">The sequence shown here is derived from an EMBL/GenBank/DDBJ whole genome shotgun (WGS) entry which is preliminary data.</text>
</comment>
<dbReference type="SUPFAM" id="SSF103032">
    <property type="entry name" value="Hypothetical protein YwqG"/>
    <property type="match status" value="1"/>
</dbReference>
<gene>
    <name evidence="2" type="ORF">EJB06_06670</name>
</gene>
<proteinExistence type="predicted"/>
<sequence length="327" mass="35971">MALYTLNRVRPPYAAWLLAAATLLGACSPDQPAPAPGPGPVPTPAVVYGQLPPELARFAADIERSRLPYIALALHKPERLAPWNSSLGGAAYLPRGQAYPTGPDGVKLALLAQLNFAEMPALEGYPSRGLLQFFIAGGDSKEHIYGAAGDSGTPFDAERYFLSLARQRWFRVIYHPDVVRDRKQLQPTAVVAGEMLPMSGTSALSFDTGSEPVSLQDYRFARFFGKPPEEFFGQFGAQRDNAVVNYQAFSEKYRVAKVGGYSNPTQQDVRGTRADEDWIVLLELHGGGIEGGFHNEWGDSGMGVFYIRRQDLARRDFSNVVYAWDNH</sequence>